<feature type="region of interest" description="Disordered" evidence="1">
    <location>
        <begin position="23"/>
        <end position="55"/>
    </location>
</feature>
<dbReference type="PROSITE" id="PS51257">
    <property type="entry name" value="PROKAR_LIPOPROTEIN"/>
    <property type="match status" value="1"/>
</dbReference>
<comment type="caution">
    <text evidence="3">The sequence shown here is derived from an EMBL/GenBank/DDBJ whole genome shotgun (WGS) entry which is preliminary data.</text>
</comment>
<dbReference type="Proteomes" id="UP000640489">
    <property type="component" value="Unassembled WGS sequence"/>
</dbReference>
<dbReference type="AlphaFoldDB" id="A0A930VG49"/>
<reference evidence="3" key="1">
    <citation type="submission" date="2020-11" db="EMBL/GenBank/DDBJ databases">
        <title>Nocardioides sp. nov., isolated from Soil of Cynanchum wilfordii Hemsley rhizosphere.</title>
        <authorList>
            <person name="Lee J.-S."/>
            <person name="Suh M.K."/>
            <person name="Kim J.-S."/>
        </authorList>
    </citation>
    <scope>NUCLEOTIDE SEQUENCE</scope>
    <source>
        <strain evidence="3">KCTC 19275</strain>
    </source>
</reference>
<evidence type="ECO:0008006" key="5">
    <source>
        <dbReference type="Google" id="ProtNLM"/>
    </source>
</evidence>
<evidence type="ECO:0000313" key="4">
    <source>
        <dbReference type="Proteomes" id="UP000640489"/>
    </source>
</evidence>
<name>A0A930VG49_9ACTN</name>
<feature type="chain" id="PRO_5037564607" description="DUF732 domain-containing protein" evidence="2">
    <location>
        <begin position="29"/>
        <end position="264"/>
    </location>
</feature>
<keyword evidence="4" id="KW-1185">Reference proteome</keyword>
<proteinExistence type="predicted"/>
<keyword evidence="2" id="KW-0732">Signal</keyword>
<dbReference type="EMBL" id="JADKPN010000012">
    <property type="protein sequence ID" value="MBF4764971.1"/>
    <property type="molecule type" value="Genomic_DNA"/>
</dbReference>
<evidence type="ECO:0000256" key="1">
    <source>
        <dbReference type="SAM" id="MobiDB-lite"/>
    </source>
</evidence>
<feature type="signal peptide" evidence="2">
    <location>
        <begin position="1"/>
        <end position="28"/>
    </location>
</feature>
<protein>
    <recommendedName>
        <fullName evidence="5">DUF732 domain-containing protein</fullName>
    </recommendedName>
</protein>
<gene>
    <name evidence="3" type="ORF">ISU07_17705</name>
</gene>
<accession>A0A930VG49</accession>
<evidence type="ECO:0000313" key="3">
    <source>
        <dbReference type="EMBL" id="MBF4764971.1"/>
    </source>
</evidence>
<sequence>MARGSGSLLAAIMLVALSGCGTESSSTAAEQPAAESSSPTEAATGASSEAPSEAPSATGILVSVADVDVPPDLPSLVDTSTEAQQTFLLWMDYEAEGSSQGADRDLPAGYGVCVWKSQGFTADVAEGRLASEMGYVGSGPQAVVRSALAALCPEYDLGYRTDLDKHVDVYRTNLSALMTITPEPQFDQYGRMLTAVCNGMKDRTIAGLPILAHIRDRIASGELTLVAPPIEEHYLRVLIHQAVIVHCSGLIYALPPEVMNEPRS</sequence>
<organism evidence="3 4">
    <name type="scientific">Nocardioides islandensis</name>
    <dbReference type="NCBI Taxonomy" id="433663"/>
    <lineage>
        <taxon>Bacteria</taxon>
        <taxon>Bacillati</taxon>
        <taxon>Actinomycetota</taxon>
        <taxon>Actinomycetes</taxon>
        <taxon>Propionibacteriales</taxon>
        <taxon>Nocardioidaceae</taxon>
        <taxon>Nocardioides</taxon>
    </lineage>
</organism>
<evidence type="ECO:0000256" key="2">
    <source>
        <dbReference type="SAM" id="SignalP"/>
    </source>
</evidence>
<dbReference type="RefSeq" id="WP_194708158.1">
    <property type="nucleotide sequence ID" value="NZ_JADKPN010000012.1"/>
</dbReference>